<dbReference type="CDD" id="cd01335">
    <property type="entry name" value="Radical_SAM"/>
    <property type="match status" value="1"/>
</dbReference>
<keyword evidence="2" id="KW-0479">Metal-binding</keyword>
<dbReference type="SFLD" id="SFLDF00288">
    <property type="entry name" value="HemN-like__clustered_with_nucl"/>
    <property type="match status" value="1"/>
</dbReference>
<organism evidence="4 5">
    <name type="scientific">Flavobacterium endoglycinae</name>
    <dbReference type="NCBI Taxonomy" id="2816357"/>
    <lineage>
        <taxon>Bacteria</taxon>
        <taxon>Pseudomonadati</taxon>
        <taxon>Bacteroidota</taxon>
        <taxon>Flavobacteriia</taxon>
        <taxon>Flavobacteriales</taxon>
        <taxon>Flavobacteriaceae</taxon>
        <taxon>Flavobacterium</taxon>
    </lineage>
</organism>
<dbReference type="InterPro" id="IPR034505">
    <property type="entry name" value="Coproporphyrinogen-III_oxidase"/>
</dbReference>
<feature type="domain" description="Radical SAM core" evidence="3">
    <location>
        <begin position="1"/>
        <end position="233"/>
    </location>
</feature>
<keyword evidence="2" id="KW-0004">4Fe-4S</keyword>
<keyword evidence="2" id="KW-0949">S-adenosyl-L-methionine</keyword>
<evidence type="ECO:0000256" key="2">
    <source>
        <dbReference type="RuleBase" id="RU364116"/>
    </source>
</evidence>
<comment type="similarity">
    <text evidence="1">Belongs to the anaerobic coproporphyrinogen-III oxidase family. HemW subfamily.</text>
</comment>
<reference evidence="4 5" key="1">
    <citation type="submission" date="2021-03" db="EMBL/GenBank/DDBJ databases">
        <title>Flavobacterium kribbensis sp. nov, an endophytic bacteria, isolated from soybean.</title>
        <authorList>
            <person name="Lee J."/>
            <person name="Seo J."/>
        </authorList>
    </citation>
    <scope>NUCLEOTIDE SEQUENCE [LARGE SCALE GENOMIC DNA]</scope>
    <source>
        <strain evidence="4 5">BB8</strain>
    </source>
</reference>
<dbReference type="SFLD" id="SFLDG01065">
    <property type="entry name" value="anaerobic_coproporphyrinogen-I"/>
    <property type="match status" value="1"/>
</dbReference>
<dbReference type="SUPFAM" id="SSF102114">
    <property type="entry name" value="Radical SAM enzymes"/>
    <property type="match status" value="1"/>
</dbReference>
<dbReference type="Pfam" id="PF06969">
    <property type="entry name" value="HemN_C"/>
    <property type="match status" value="1"/>
</dbReference>
<keyword evidence="2" id="KW-0963">Cytoplasm</keyword>
<dbReference type="Gene3D" id="3.30.750.200">
    <property type="match status" value="1"/>
</dbReference>
<keyword evidence="2" id="KW-0143">Chaperone</keyword>
<evidence type="ECO:0000313" key="5">
    <source>
        <dbReference type="Proteomes" id="UP000663440"/>
    </source>
</evidence>
<evidence type="ECO:0000256" key="1">
    <source>
        <dbReference type="ARBA" id="ARBA00006100"/>
    </source>
</evidence>
<dbReference type="InterPro" id="IPR004559">
    <property type="entry name" value="HemW-like"/>
</dbReference>
<keyword evidence="2" id="KW-0411">Iron-sulfur</keyword>
<dbReference type="SFLD" id="SFLDF00562">
    <property type="entry name" value="HemN-like__clustered_with_heat"/>
    <property type="match status" value="1"/>
</dbReference>
<dbReference type="PANTHER" id="PTHR13932">
    <property type="entry name" value="COPROPORPHYRINIGEN III OXIDASE"/>
    <property type="match status" value="1"/>
</dbReference>
<dbReference type="NCBIfam" id="TIGR00539">
    <property type="entry name" value="hemN_rel"/>
    <property type="match status" value="1"/>
</dbReference>
<comment type="subcellular location">
    <subcellularLocation>
        <location evidence="2">Cytoplasm</location>
    </subcellularLocation>
</comment>
<dbReference type="Proteomes" id="UP000663440">
    <property type="component" value="Chromosome"/>
</dbReference>
<keyword evidence="2" id="KW-0408">Iron</keyword>
<dbReference type="Pfam" id="PF04055">
    <property type="entry name" value="Radical_SAM"/>
    <property type="match status" value="1"/>
</dbReference>
<dbReference type="EMBL" id="CP071448">
    <property type="protein sequence ID" value="QSW90939.1"/>
    <property type="molecule type" value="Genomic_DNA"/>
</dbReference>
<dbReference type="SFLD" id="SFLDS00029">
    <property type="entry name" value="Radical_SAM"/>
    <property type="match status" value="1"/>
</dbReference>
<name>A0ABX7QKR2_9FLAO</name>
<gene>
    <name evidence="4" type="primary">hemW</name>
    <name evidence="4" type="ORF">J0383_09040</name>
</gene>
<proteinExistence type="inferred from homology"/>
<dbReference type="InterPro" id="IPR010723">
    <property type="entry name" value="HemN_C"/>
</dbReference>
<sequence length="379" mass="43360">MSGIYIHIPFCKQACHYCDFHFSTSMKKKYDMVLALAKEIGMRKPFDSAQDDNIIETIYFGGGTPSVLSNEEINFLISEVYKNYKVIENPEITLEANPDDLSAERILELSKSPINRLSIGIQSFYEEDLKMMNRAHNSAEAKKCLEEATKYFDNISLDLIYGIPGMSDEMWRQNIQTALNYGIPHISSYALTVEPKTALSKLIQTGKIAEPQDEVASNHFMILVEILQNNGFIHYELSNFGKENYFSKNNSAYWLGKKYIGIGPSAHSYDGEKRGWNIANNSLYIKAIQNNELPIETEILTISDRYNEYIMTGLRTIWGVSLERIEKEFGLEYLNYLKKQSQKFLNDDLLSIENNILKPTPKGKFLTDGIASDLFYLDL</sequence>
<evidence type="ECO:0000259" key="3">
    <source>
        <dbReference type="PROSITE" id="PS51918"/>
    </source>
</evidence>
<accession>A0ABX7QKR2</accession>
<dbReference type="RefSeq" id="WP_207298078.1">
    <property type="nucleotide sequence ID" value="NZ_CP071448.1"/>
</dbReference>
<dbReference type="PROSITE" id="PS51918">
    <property type="entry name" value="RADICAL_SAM"/>
    <property type="match status" value="1"/>
</dbReference>
<evidence type="ECO:0000313" key="4">
    <source>
        <dbReference type="EMBL" id="QSW90939.1"/>
    </source>
</evidence>
<dbReference type="InterPro" id="IPR058240">
    <property type="entry name" value="rSAM_sf"/>
</dbReference>
<dbReference type="SMART" id="SM00729">
    <property type="entry name" value="Elp3"/>
    <property type="match status" value="1"/>
</dbReference>
<keyword evidence="5" id="KW-1185">Reference proteome</keyword>
<protein>
    <recommendedName>
        <fullName evidence="2">Heme chaperone HemW</fullName>
    </recommendedName>
</protein>
<dbReference type="PANTHER" id="PTHR13932:SF5">
    <property type="entry name" value="RADICAL S-ADENOSYL METHIONINE DOMAIN-CONTAINING PROTEIN 1, MITOCHONDRIAL"/>
    <property type="match status" value="1"/>
</dbReference>
<dbReference type="InterPro" id="IPR007197">
    <property type="entry name" value="rSAM"/>
</dbReference>
<dbReference type="InterPro" id="IPR006638">
    <property type="entry name" value="Elp3/MiaA/NifB-like_rSAM"/>
</dbReference>
<keyword evidence="2" id="KW-0349">Heme</keyword>
<comment type="function">
    <text evidence="2">Probably acts as a heme chaperone, transferring heme to an unknown acceptor. Binds one molecule of heme per monomer, possibly covalently. Binds 1 [4Fe-4S] cluster. The cluster is coordinated with 3 cysteines and an exchangeable S-adenosyl-L-methionine.</text>
</comment>